<dbReference type="EMBL" id="JAMFTS010000005">
    <property type="protein sequence ID" value="KAJ4748272.1"/>
    <property type="molecule type" value="Genomic_DNA"/>
</dbReference>
<feature type="domain" description="GYF" evidence="2">
    <location>
        <begin position="755"/>
        <end position="805"/>
    </location>
</feature>
<protein>
    <submittedName>
        <fullName evidence="5">SWIB/MDM2 and Plus-3 and GYF domain-containing protein</fullName>
    </submittedName>
</protein>
<dbReference type="Gene3D" id="1.10.245.10">
    <property type="entry name" value="SWIB/MDM2 domain"/>
    <property type="match status" value="1"/>
</dbReference>
<dbReference type="SUPFAM" id="SSF55277">
    <property type="entry name" value="GYF domain"/>
    <property type="match status" value="1"/>
</dbReference>
<dbReference type="InterPro" id="IPR013083">
    <property type="entry name" value="Znf_RING/FYVE/PHD"/>
</dbReference>
<dbReference type="InterPro" id="IPR003121">
    <property type="entry name" value="SWIB_MDM2_domain"/>
</dbReference>
<dbReference type="Proteomes" id="UP001140206">
    <property type="component" value="Chromosome 5"/>
</dbReference>
<feature type="compositionally biased region" description="Acidic residues" evidence="1">
    <location>
        <begin position="603"/>
        <end position="614"/>
    </location>
</feature>
<dbReference type="PROSITE" id="PS51360">
    <property type="entry name" value="PLUS3"/>
    <property type="match status" value="1"/>
</dbReference>
<dbReference type="Pfam" id="PF02201">
    <property type="entry name" value="SWIB"/>
    <property type="match status" value="1"/>
</dbReference>
<evidence type="ECO:0000259" key="2">
    <source>
        <dbReference type="PROSITE" id="PS50829"/>
    </source>
</evidence>
<proteinExistence type="predicted"/>
<dbReference type="InterPro" id="IPR036128">
    <property type="entry name" value="Plus3-like_sf"/>
</dbReference>
<evidence type="ECO:0000256" key="1">
    <source>
        <dbReference type="SAM" id="MobiDB-lite"/>
    </source>
</evidence>
<keyword evidence="6" id="KW-1185">Reference proteome</keyword>
<name>A0AAV8C103_9POAL</name>
<gene>
    <name evidence="5" type="ORF">LUZ62_082677</name>
</gene>
<feature type="compositionally biased region" description="Basic and acidic residues" evidence="1">
    <location>
        <begin position="628"/>
        <end position="647"/>
    </location>
</feature>
<accession>A0AAV8C103</accession>
<feature type="region of interest" description="Disordered" evidence="1">
    <location>
        <begin position="157"/>
        <end position="201"/>
    </location>
</feature>
<dbReference type="InterPro" id="IPR035445">
    <property type="entry name" value="GYF-like_dom_sf"/>
</dbReference>
<feature type="domain" description="Plus3" evidence="3">
    <location>
        <begin position="354"/>
        <end position="489"/>
    </location>
</feature>
<dbReference type="AlphaFoldDB" id="A0AAV8C103"/>
<dbReference type="InterPro" id="IPR058668">
    <property type="entry name" value="NERD_dom"/>
</dbReference>
<evidence type="ECO:0000259" key="3">
    <source>
        <dbReference type="PROSITE" id="PS51360"/>
    </source>
</evidence>
<dbReference type="SUPFAM" id="SSF47592">
    <property type="entry name" value="SWIB/MDM2 domain"/>
    <property type="match status" value="1"/>
</dbReference>
<dbReference type="PANTHER" id="PTHR46851:SF11">
    <property type="entry name" value="GYF DOMAIN-CONTAINING PROTEIN"/>
    <property type="match status" value="1"/>
</dbReference>
<comment type="caution">
    <text evidence="5">The sequence shown here is derived from an EMBL/GenBank/DDBJ whole genome shotgun (WGS) entry which is preliminary data.</text>
</comment>
<dbReference type="CDD" id="cd10567">
    <property type="entry name" value="SWIB-MDM2_like"/>
    <property type="match status" value="1"/>
</dbReference>
<dbReference type="Gene3D" id="3.30.1490.40">
    <property type="match status" value="1"/>
</dbReference>
<dbReference type="Gene3D" id="3.30.40.10">
    <property type="entry name" value="Zinc/RING finger domain, C3HC4 (zinc finger)"/>
    <property type="match status" value="1"/>
</dbReference>
<dbReference type="Pfam" id="PF02213">
    <property type="entry name" value="GYF"/>
    <property type="match status" value="1"/>
</dbReference>
<dbReference type="PROSITE" id="PS51925">
    <property type="entry name" value="SWIB_MDM2"/>
    <property type="match status" value="1"/>
</dbReference>
<dbReference type="InterPro" id="IPR003169">
    <property type="entry name" value="GYF"/>
</dbReference>
<evidence type="ECO:0000313" key="6">
    <source>
        <dbReference type="Proteomes" id="UP001140206"/>
    </source>
</evidence>
<dbReference type="InterPro" id="IPR004343">
    <property type="entry name" value="Plus-3_dom"/>
</dbReference>
<dbReference type="PANTHER" id="PTHR46851">
    <property type="entry name" value="OS01G0884500 PROTEIN"/>
    <property type="match status" value="1"/>
</dbReference>
<feature type="region of interest" description="Disordered" evidence="1">
    <location>
        <begin position="532"/>
        <end position="681"/>
    </location>
</feature>
<sequence>MGGQQIDDDLADEWCFVCKDGGNLRVCDFKKAYHHNCVERGESFLEDDEDWECPWHLCYKCKKKAVFQCYGCPNRSVCHSCIKEDEFARVRNRNKGFCKACLRLSKLIEENADYDSDGEKVDFDDPNSEEYLFRDYWYTIKDSESISLSDLKSARRRLKQAGGENENMSEGDYEPDLEPEPDSSTSFLPEEESRKRKSKAKFEVDSLSNKKSRSKMRNFSKWGSEELIDFLVSIGREGDVPLSHGDVERAVKEYIEKKNLYQPGKKKKFVLCDESLKTLFGKGKSRVKFSKICKLLEGHFPGCQGDLILLSDSNEEQEEESVAVKKRKVNVGGPSHVWDIREGVSEGKKRCKATLVRENIKLIYLRRALVLRLLKENPDTFEQKIMGCFVRVKHNLKDFYGIPPNLYQIGQVTGVKKDTEMYQVGELSTDIVLSMRNIHKDIKLFSLADDDFSDEDVEDLRKLVQKGYYTMPTVGEVAEKLKYVHEDITGHWIEKELLRLTNLKKQANEKGWRREMFDYINRIDILRKPEEQERLKKEMPPILADSEEEKEEEKEETADSEEEKEEEKEETADSEEEKEEKKDETTISSLSDSPPQIKGILADSEEEEEEENEETTLPSLSDSLVQNKGDEKGKNADDVARKPETSGERTVSGFGNIEENKEALREINMAETNGNGLREDPAEVKSLDSLRSDCSSNTNNAKETNCCFERPTEQLAEANQNVEPNNAMQEVIDLSDSDSEMPPEDEDSEMLAENEEVWYYLDPQEMVQGPFSMKVLRGWRQRGFFDEDFKVWCKGQSRGDAILLSEASRNSF</sequence>
<evidence type="ECO:0000259" key="4">
    <source>
        <dbReference type="PROSITE" id="PS51925"/>
    </source>
</evidence>
<dbReference type="Pfam" id="PF25980">
    <property type="entry name" value="NERD_plant"/>
    <property type="match status" value="1"/>
</dbReference>
<dbReference type="SMART" id="SM00719">
    <property type="entry name" value="Plus3"/>
    <property type="match status" value="1"/>
</dbReference>
<dbReference type="InterPro" id="IPR036885">
    <property type="entry name" value="SWIB_MDM2_dom_sf"/>
</dbReference>
<dbReference type="Gene3D" id="3.90.70.200">
    <property type="entry name" value="Plus-3 domain"/>
    <property type="match status" value="1"/>
</dbReference>
<feature type="compositionally biased region" description="Acidic residues" evidence="1">
    <location>
        <begin position="167"/>
        <end position="181"/>
    </location>
</feature>
<dbReference type="GO" id="GO:0003677">
    <property type="term" value="F:DNA binding"/>
    <property type="evidence" value="ECO:0007669"/>
    <property type="project" value="InterPro"/>
</dbReference>
<dbReference type="Pfam" id="PF03126">
    <property type="entry name" value="Plus-3"/>
    <property type="match status" value="1"/>
</dbReference>
<dbReference type="InterPro" id="IPR045894">
    <property type="entry name" value="At5g08430-like"/>
</dbReference>
<reference evidence="5" key="1">
    <citation type="submission" date="2022-08" db="EMBL/GenBank/DDBJ databases">
        <authorList>
            <person name="Marques A."/>
        </authorList>
    </citation>
    <scope>NUCLEOTIDE SEQUENCE</scope>
    <source>
        <strain evidence="5">RhyPub2mFocal</strain>
        <tissue evidence="5">Leaves</tissue>
    </source>
</reference>
<evidence type="ECO:0000313" key="5">
    <source>
        <dbReference type="EMBL" id="KAJ4748272.1"/>
    </source>
</evidence>
<feature type="domain" description="DM2" evidence="4">
    <location>
        <begin position="216"/>
        <end position="302"/>
    </location>
</feature>
<organism evidence="5 6">
    <name type="scientific">Rhynchospora pubera</name>
    <dbReference type="NCBI Taxonomy" id="906938"/>
    <lineage>
        <taxon>Eukaryota</taxon>
        <taxon>Viridiplantae</taxon>
        <taxon>Streptophyta</taxon>
        <taxon>Embryophyta</taxon>
        <taxon>Tracheophyta</taxon>
        <taxon>Spermatophyta</taxon>
        <taxon>Magnoliopsida</taxon>
        <taxon>Liliopsida</taxon>
        <taxon>Poales</taxon>
        <taxon>Cyperaceae</taxon>
        <taxon>Cyperoideae</taxon>
        <taxon>Rhynchosporeae</taxon>
        <taxon>Rhynchospora</taxon>
    </lineage>
</organism>
<dbReference type="SMART" id="SM00444">
    <property type="entry name" value="GYF"/>
    <property type="match status" value="1"/>
</dbReference>
<dbReference type="CDD" id="cd15568">
    <property type="entry name" value="PHD5_NSD"/>
    <property type="match status" value="1"/>
</dbReference>
<feature type="compositionally biased region" description="Polar residues" evidence="1">
    <location>
        <begin position="615"/>
        <end position="626"/>
    </location>
</feature>
<feature type="compositionally biased region" description="Acidic residues" evidence="1">
    <location>
        <begin position="545"/>
        <end position="578"/>
    </location>
</feature>
<dbReference type="SUPFAM" id="SSF159042">
    <property type="entry name" value="Plus3-like"/>
    <property type="match status" value="1"/>
</dbReference>
<dbReference type="PROSITE" id="PS50829">
    <property type="entry name" value="GYF"/>
    <property type="match status" value="1"/>
</dbReference>